<name>A0A1G9D0W7_9RHOB</name>
<evidence type="ECO:0000256" key="1">
    <source>
        <dbReference type="ARBA" id="ARBA00010342"/>
    </source>
</evidence>
<feature type="compositionally biased region" description="Basic and acidic residues" evidence="10">
    <location>
        <begin position="155"/>
        <end position="166"/>
    </location>
</feature>
<dbReference type="GO" id="GO:0046872">
    <property type="term" value="F:metal ion binding"/>
    <property type="evidence" value="ECO:0007669"/>
    <property type="project" value="UniProtKB-KW"/>
</dbReference>
<dbReference type="GO" id="GO:0017004">
    <property type="term" value="P:cytochrome complex assembly"/>
    <property type="evidence" value="ECO:0007669"/>
    <property type="project" value="UniProtKB-KW"/>
</dbReference>
<dbReference type="OrthoDB" id="9804975at2"/>
<dbReference type="PANTHER" id="PTHR47870">
    <property type="entry name" value="CYTOCHROME C-TYPE BIOGENESIS PROTEIN CCMH"/>
    <property type="match status" value="1"/>
</dbReference>
<protein>
    <recommendedName>
        <fullName evidence="9">Cytochrome c-type biogenesis protein</fullName>
    </recommendedName>
</protein>
<evidence type="ECO:0000256" key="4">
    <source>
        <dbReference type="ARBA" id="ARBA00022729"/>
    </source>
</evidence>
<comment type="similarity">
    <text evidence="1 9">Belongs to the CcmH/CycL/Ccl2/NrfF family.</text>
</comment>
<keyword evidence="9" id="KW-0472">Membrane</keyword>
<evidence type="ECO:0000256" key="3">
    <source>
        <dbReference type="ARBA" id="ARBA00022723"/>
    </source>
</evidence>
<feature type="signal peptide" evidence="9">
    <location>
        <begin position="1"/>
        <end position="31"/>
    </location>
</feature>
<sequence>MQYGRNDRNARGFRSALLATSLCLFATTALALDPAEMFDDPAKEARARDIGRELRCLVCQNQSIFDSNAGLARDLRVVVRERMVAGDSDAEVLEYVRSRFGDYVLLEPPVSAQTTLLWLAPIGFIALGALAMFSYLRGRPKPANPLPQLTEEETAEARRLLEETRS</sequence>
<keyword evidence="2 9" id="KW-0349">Heme</keyword>
<comment type="subcellular location">
    <subcellularLocation>
        <location evidence="8">Membrane</location>
        <topology evidence="8">Single-pass membrane protein</topology>
        <orientation evidence="8">Periplasmic side</orientation>
    </subcellularLocation>
</comment>
<evidence type="ECO:0000256" key="9">
    <source>
        <dbReference type="RuleBase" id="RU364112"/>
    </source>
</evidence>
<keyword evidence="6 9" id="KW-0408">Iron</keyword>
<keyword evidence="9" id="KW-1133">Transmembrane helix</keyword>
<gene>
    <name evidence="12" type="ORF">SAMN04488026_104524</name>
</gene>
<feature type="transmembrane region" description="Helical" evidence="9">
    <location>
        <begin position="116"/>
        <end position="136"/>
    </location>
</feature>
<evidence type="ECO:0000256" key="8">
    <source>
        <dbReference type="ARBA" id="ARBA00060491"/>
    </source>
</evidence>
<dbReference type="GO" id="GO:0005886">
    <property type="term" value="C:plasma membrane"/>
    <property type="evidence" value="ECO:0007669"/>
    <property type="project" value="TreeGrafter"/>
</dbReference>
<keyword evidence="3 9" id="KW-0479">Metal-binding</keyword>
<evidence type="ECO:0000256" key="2">
    <source>
        <dbReference type="ARBA" id="ARBA00022617"/>
    </source>
</evidence>
<evidence type="ECO:0000256" key="5">
    <source>
        <dbReference type="ARBA" id="ARBA00022748"/>
    </source>
</evidence>
<keyword evidence="4 9" id="KW-0732">Signal</keyword>
<dbReference type="CDD" id="cd16378">
    <property type="entry name" value="CcmH_N"/>
    <property type="match status" value="1"/>
</dbReference>
<accession>A0A1G9D0W7</accession>
<keyword evidence="13" id="KW-1185">Reference proteome</keyword>
<dbReference type="InterPro" id="IPR005616">
    <property type="entry name" value="CcmH/CycL/Ccl2/NrfF_N"/>
</dbReference>
<comment type="function">
    <text evidence="7">Required for the biogenesis of c-type cytochromes. Possible subunit of a heme lyase.</text>
</comment>
<dbReference type="FunFam" id="1.10.8.640:FF:000001">
    <property type="entry name" value="Cytochrome c-type biogenesis protein"/>
    <property type="match status" value="1"/>
</dbReference>
<dbReference type="AlphaFoldDB" id="A0A1G9D0W7"/>
<evidence type="ECO:0000256" key="10">
    <source>
        <dbReference type="SAM" id="MobiDB-lite"/>
    </source>
</evidence>
<dbReference type="Pfam" id="PF03918">
    <property type="entry name" value="CcmH"/>
    <property type="match status" value="1"/>
</dbReference>
<reference evidence="12 13" key="1">
    <citation type="submission" date="2016-10" db="EMBL/GenBank/DDBJ databases">
        <authorList>
            <person name="de Groot N.N."/>
        </authorList>
    </citation>
    <scope>NUCLEOTIDE SEQUENCE [LARGE SCALE GENOMIC DNA]</scope>
    <source>
        <strain evidence="12 13">DSM 25294</strain>
    </source>
</reference>
<feature type="chain" id="PRO_5011330748" description="Cytochrome c-type biogenesis protein" evidence="9">
    <location>
        <begin position="32"/>
        <end position="166"/>
    </location>
</feature>
<keyword evidence="5" id="KW-0201">Cytochrome c-type biogenesis</keyword>
<organism evidence="12 13">
    <name type="scientific">Aliiruegeria lutimaris</name>
    <dbReference type="NCBI Taxonomy" id="571298"/>
    <lineage>
        <taxon>Bacteria</taxon>
        <taxon>Pseudomonadati</taxon>
        <taxon>Pseudomonadota</taxon>
        <taxon>Alphaproteobacteria</taxon>
        <taxon>Rhodobacterales</taxon>
        <taxon>Roseobacteraceae</taxon>
        <taxon>Aliiruegeria</taxon>
    </lineage>
</organism>
<evidence type="ECO:0000313" key="12">
    <source>
        <dbReference type="EMBL" id="SDK57567.1"/>
    </source>
</evidence>
<feature type="domain" description="CcmH/CycL/Ccl2/NrfF N-terminal" evidence="11">
    <location>
        <begin position="21"/>
        <end position="161"/>
    </location>
</feature>
<keyword evidence="9" id="KW-0812">Transmembrane</keyword>
<dbReference type="Gene3D" id="1.10.8.640">
    <property type="entry name" value="Cytochrome C biogenesis protein"/>
    <property type="match status" value="1"/>
</dbReference>
<evidence type="ECO:0000256" key="7">
    <source>
        <dbReference type="ARBA" id="ARBA00037230"/>
    </source>
</evidence>
<evidence type="ECO:0000259" key="11">
    <source>
        <dbReference type="Pfam" id="PF03918"/>
    </source>
</evidence>
<dbReference type="EMBL" id="FNEK01000045">
    <property type="protein sequence ID" value="SDK57567.1"/>
    <property type="molecule type" value="Genomic_DNA"/>
</dbReference>
<dbReference type="Proteomes" id="UP000199382">
    <property type="component" value="Unassembled WGS sequence"/>
</dbReference>
<feature type="region of interest" description="Disordered" evidence="10">
    <location>
        <begin position="143"/>
        <end position="166"/>
    </location>
</feature>
<dbReference type="STRING" id="571298.SAMN04488026_104524"/>
<dbReference type="InterPro" id="IPR038297">
    <property type="entry name" value="CcmH/CycL/NrfF/Ccl2_sf"/>
</dbReference>
<dbReference type="PANTHER" id="PTHR47870:SF1">
    <property type="entry name" value="CYTOCHROME C-TYPE BIOGENESIS PROTEIN CCMH"/>
    <property type="match status" value="1"/>
</dbReference>
<dbReference type="RefSeq" id="WP_093160183.1">
    <property type="nucleotide sequence ID" value="NZ_FNEK01000045.1"/>
</dbReference>
<dbReference type="InterPro" id="IPR051263">
    <property type="entry name" value="C-type_cytochrome_biogenesis"/>
</dbReference>
<proteinExistence type="inferred from homology"/>
<evidence type="ECO:0000256" key="6">
    <source>
        <dbReference type="ARBA" id="ARBA00023004"/>
    </source>
</evidence>
<evidence type="ECO:0000313" key="13">
    <source>
        <dbReference type="Proteomes" id="UP000199382"/>
    </source>
</evidence>